<reference evidence="3" key="1">
    <citation type="submission" date="2016-07" db="EMBL/GenBank/DDBJ databases">
        <authorList>
            <person name="Florea S."/>
            <person name="Webb J.S."/>
            <person name="Jaromczyk J."/>
            <person name="Schardl C.L."/>
        </authorList>
    </citation>
    <scope>NUCLEOTIDE SEQUENCE [LARGE SCALE GENOMIC DNA]</scope>
    <source>
        <strain evidence="3">IPB1</strain>
    </source>
</reference>
<gene>
    <name evidence="2" type="ORF">A7985_25325</name>
</gene>
<feature type="transmembrane region" description="Helical" evidence="1">
    <location>
        <begin position="64"/>
        <end position="82"/>
    </location>
</feature>
<evidence type="ECO:0000313" key="2">
    <source>
        <dbReference type="EMBL" id="OCQ17700.1"/>
    </source>
</evidence>
<name>A0A1C0TJ06_9GAMM</name>
<sequence>MNIEVVYLILTIALSLDLISCYYSIKRLKNKKGASSIPFLTFITVLILYVVFVESYVLSFGLDLTIYFIIHVLLLLFIPLIFRRIIKNIGDPHSNLKK</sequence>
<keyword evidence="1" id="KW-1133">Transmembrane helix</keyword>
<proteinExistence type="predicted"/>
<protein>
    <submittedName>
        <fullName evidence="2">Uncharacterized protein</fullName>
    </submittedName>
</protein>
<dbReference type="Proteomes" id="UP000093366">
    <property type="component" value="Unassembled WGS sequence"/>
</dbReference>
<organism evidence="2 3">
    <name type="scientific">Pseudoalteromonas luteoviolacea</name>
    <dbReference type="NCBI Taxonomy" id="43657"/>
    <lineage>
        <taxon>Bacteria</taxon>
        <taxon>Pseudomonadati</taxon>
        <taxon>Pseudomonadota</taxon>
        <taxon>Gammaproteobacteria</taxon>
        <taxon>Alteromonadales</taxon>
        <taxon>Pseudoalteromonadaceae</taxon>
        <taxon>Pseudoalteromonas</taxon>
    </lineage>
</organism>
<evidence type="ECO:0000313" key="3">
    <source>
        <dbReference type="Proteomes" id="UP000093366"/>
    </source>
</evidence>
<feature type="transmembrane region" description="Helical" evidence="1">
    <location>
        <begin position="6"/>
        <end position="25"/>
    </location>
</feature>
<comment type="caution">
    <text evidence="2">The sequence shown here is derived from an EMBL/GenBank/DDBJ whole genome shotgun (WGS) entry which is preliminary data.</text>
</comment>
<keyword evidence="1" id="KW-0812">Transmembrane</keyword>
<feature type="transmembrane region" description="Helical" evidence="1">
    <location>
        <begin position="37"/>
        <end position="58"/>
    </location>
</feature>
<accession>A0A1C0TJ06</accession>
<keyword evidence="1" id="KW-0472">Membrane</keyword>
<evidence type="ECO:0000256" key="1">
    <source>
        <dbReference type="SAM" id="Phobius"/>
    </source>
</evidence>
<dbReference type="EMBL" id="MAUJ01000033">
    <property type="protein sequence ID" value="OCQ17700.1"/>
    <property type="molecule type" value="Genomic_DNA"/>
</dbReference>
<dbReference type="AlphaFoldDB" id="A0A1C0TJ06"/>